<dbReference type="RefSeq" id="XP_026676844.1">
    <property type="nucleotide sequence ID" value="XM_026821043.1"/>
</dbReference>
<dbReference type="PROSITE" id="PS50157">
    <property type="entry name" value="ZINC_FINGER_C2H2_2"/>
    <property type="match status" value="1"/>
</dbReference>
<keyword evidence="4" id="KW-1185">Reference proteome</keyword>
<dbReference type="SMART" id="SM00355">
    <property type="entry name" value="ZnF_C2H2"/>
    <property type="match status" value="3"/>
</dbReference>
<evidence type="ECO:0000313" key="5">
    <source>
        <dbReference type="RefSeq" id="XP_026676844.1"/>
    </source>
</evidence>
<keyword evidence="1" id="KW-0863">Zinc-finger</keyword>
<name>A0A3Q0IKS1_DIACI</name>
<evidence type="ECO:0000256" key="2">
    <source>
        <dbReference type="SAM" id="SignalP"/>
    </source>
</evidence>
<dbReference type="SUPFAM" id="SSF57667">
    <property type="entry name" value="beta-beta-alpha zinc fingers"/>
    <property type="match status" value="1"/>
</dbReference>
<feature type="domain" description="C2H2-type" evidence="3">
    <location>
        <begin position="123"/>
        <end position="150"/>
    </location>
</feature>
<evidence type="ECO:0000259" key="3">
    <source>
        <dbReference type="PROSITE" id="PS50157"/>
    </source>
</evidence>
<keyword evidence="1" id="KW-0862">Zinc</keyword>
<feature type="chain" id="PRO_5017967317" evidence="2">
    <location>
        <begin position="23"/>
        <end position="209"/>
    </location>
</feature>
<dbReference type="InterPro" id="IPR036236">
    <property type="entry name" value="Znf_C2H2_sf"/>
</dbReference>
<sequence>MVIKRHVIYVAFLYECMMTVSGVDFQSFQEGEDDMHSPENSDELLITEGTTYNILQEKTGFYVPASDDENKKMSREIFRCKHPNCFWQGHDALDLIDHEKKFHAAAEAPQLFERESVMDEETFNCKLCKETFYHIADLEDHLLGHEEEKQRNIFGATVPRTTLPPYEDIDLDMLIRSPSGKYLYCPLCTSKLYPMNFEKHYAAHLKRGY</sequence>
<organism evidence="4 5">
    <name type="scientific">Diaphorina citri</name>
    <name type="common">Asian citrus psyllid</name>
    <dbReference type="NCBI Taxonomy" id="121845"/>
    <lineage>
        <taxon>Eukaryota</taxon>
        <taxon>Metazoa</taxon>
        <taxon>Ecdysozoa</taxon>
        <taxon>Arthropoda</taxon>
        <taxon>Hexapoda</taxon>
        <taxon>Insecta</taxon>
        <taxon>Pterygota</taxon>
        <taxon>Neoptera</taxon>
        <taxon>Paraneoptera</taxon>
        <taxon>Hemiptera</taxon>
        <taxon>Sternorrhyncha</taxon>
        <taxon>Psylloidea</taxon>
        <taxon>Psyllidae</taxon>
        <taxon>Diaphorininae</taxon>
        <taxon>Diaphorina</taxon>
    </lineage>
</organism>
<dbReference type="AlphaFoldDB" id="A0A3Q0IKS1"/>
<dbReference type="Gene3D" id="3.30.160.60">
    <property type="entry name" value="Classic Zinc Finger"/>
    <property type="match status" value="1"/>
</dbReference>
<keyword evidence="1" id="KW-0479">Metal-binding</keyword>
<dbReference type="GO" id="GO:0008270">
    <property type="term" value="F:zinc ion binding"/>
    <property type="evidence" value="ECO:0007669"/>
    <property type="project" value="UniProtKB-KW"/>
</dbReference>
<dbReference type="PaxDb" id="121845-A0A3Q0IKS1"/>
<evidence type="ECO:0000256" key="1">
    <source>
        <dbReference type="PROSITE-ProRule" id="PRU00042"/>
    </source>
</evidence>
<dbReference type="PROSITE" id="PS00028">
    <property type="entry name" value="ZINC_FINGER_C2H2_1"/>
    <property type="match status" value="1"/>
</dbReference>
<protein>
    <submittedName>
        <fullName evidence="5">Uncharacterized protein LOC113466003</fullName>
    </submittedName>
</protein>
<feature type="signal peptide" evidence="2">
    <location>
        <begin position="1"/>
        <end position="22"/>
    </location>
</feature>
<dbReference type="InterPro" id="IPR013087">
    <property type="entry name" value="Znf_C2H2_type"/>
</dbReference>
<evidence type="ECO:0000313" key="4">
    <source>
        <dbReference type="Proteomes" id="UP000079169"/>
    </source>
</evidence>
<dbReference type="Proteomes" id="UP000079169">
    <property type="component" value="Unplaced"/>
</dbReference>
<dbReference type="KEGG" id="dci:113466003"/>
<gene>
    <name evidence="5" type="primary">LOC113466003</name>
</gene>
<proteinExistence type="predicted"/>
<keyword evidence="2" id="KW-0732">Signal</keyword>
<reference evidence="5" key="1">
    <citation type="submission" date="2025-08" db="UniProtKB">
        <authorList>
            <consortium name="RefSeq"/>
        </authorList>
    </citation>
    <scope>IDENTIFICATION</scope>
</reference>
<dbReference type="GeneID" id="113466003"/>
<accession>A0A3Q0IKS1</accession>